<keyword evidence="15" id="KW-1185">Reference proteome</keyword>
<dbReference type="KEGG" id="aade:C3B56_00153"/>
<dbReference type="GO" id="GO:0042245">
    <property type="term" value="P:RNA repair"/>
    <property type="evidence" value="ECO:0007669"/>
    <property type="project" value="UniProtKB-KW"/>
</dbReference>
<sequence length="383" mass="45839">MHKYLVGGAVRDFILKSKIRDKDWVVLGSNKKKMFEKGFLQVGKFFPVFIHPISKEEYALARTDTKIGKKHTDFKTNYNLNITLIKDLKRRDITINAIAMDKYGNFIDPCKGLEDLKNKIIQNISSSFEEDPLRIFRVASFAARLKHLNFYVTDKTIFFMKKMIKRGDLKYISIERIWKETEKALKSQNPHIYFYILYKCKALKKIFVEFYNSIKKKIKKNKNNEKKIINIFKININKISDISIIFALFCLKFNIKNIKLIKSLGRRIKIPLKIINFAILVFLYQKYIDNIKYKSSKYVINLLNKIDCWKRPYVIKKISLVKYLHTNNKNKRKLSDSFFFYKYFYLVKNIDIKNIVKKNYDSLSIRISLNNQRILYLNKYRNY</sequence>
<organism evidence="14 15">
    <name type="scientific">Candidatus Annandia adelgestsuga</name>
    <dbReference type="NCBI Taxonomy" id="1302411"/>
    <lineage>
        <taxon>Bacteria</taxon>
        <taxon>Pseudomonadati</taxon>
        <taxon>Pseudomonadota</taxon>
        <taxon>Gammaproteobacteria</taxon>
        <taxon>Enterobacterales</taxon>
        <taxon>Enterobacteriaceae</taxon>
        <taxon>Candidatus Annandia</taxon>
    </lineage>
</organism>
<dbReference type="RefSeq" id="WP_126071528.1">
    <property type="nucleotide sequence ID" value="NZ_CP026513.1"/>
</dbReference>
<reference evidence="14 15" key="1">
    <citation type="journal article" date="2018" name="Genome Biol. Evol.">
        <title>Partnering With a Pest: Genomes of Hemlock Woolly Adelgid Symbionts Reveal Atypical Nutritional Provisioning Patterns in Dual-Obligate Bacteria.</title>
        <authorList>
            <person name="Weglarz K.M."/>
            <person name="Havill N.P."/>
            <person name="Burke G.R."/>
            <person name="von Dohlen C.D."/>
        </authorList>
    </citation>
    <scope>NUCLEOTIDE SEQUENCE [LARGE SCALE GENOMIC DNA]</scope>
    <source>
        <strain evidence="14">ENA</strain>
    </source>
</reference>
<comment type="similarity">
    <text evidence="11">Belongs to the tRNA nucleotidyltransferase/poly(A) polymerase family.</text>
</comment>
<dbReference type="GO" id="GO:0004810">
    <property type="term" value="F:CCA tRNA nucleotidyltransferase activity"/>
    <property type="evidence" value="ECO:0007669"/>
    <property type="project" value="InterPro"/>
</dbReference>
<evidence type="ECO:0000256" key="2">
    <source>
        <dbReference type="ARBA" id="ARBA00022679"/>
    </source>
</evidence>
<dbReference type="EMBL" id="CP026513">
    <property type="protein sequence ID" value="AZP36262.1"/>
    <property type="molecule type" value="Genomic_DNA"/>
</dbReference>
<keyword evidence="9" id="KW-0460">Magnesium</keyword>
<comment type="cofactor">
    <cofactor evidence="1">
        <name>Mg(2+)</name>
        <dbReference type="ChEBI" id="CHEBI:18420"/>
    </cofactor>
</comment>
<keyword evidence="7" id="KW-0692">RNA repair</keyword>
<dbReference type="Proteomes" id="UP000274458">
    <property type="component" value="Chromosome"/>
</dbReference>
<evidence type="ECO:0000256" key="1">
    <source>
        <dbReference type="ARBA" id="ARBA00001946"/>
    </source>
</evidence>
<dbReference type="GO" id="GO:0003723">
    <property type="term" value="F:RNA binding"/>
    <property type="evidence" value="ECO:0007669"/>
    <property type="project" value="UniProtKB-KW"/>
</dbReference>
<proteinExistence type="inferred from homology"/>
<feature type="domain" description="tRNA nucleotidyltransferase/poly(A) polymerase RNA and SrmB- binding" evidence="13">
    <location>
        <begin position="150"/>
        <end position="209"/>
    </location>
</feature>
<evidence type="ECO:0000256" key="7">
    <source>
        <dbReference type="ARBA" id="ARBA00022800"/>
    </source>
</evidence>
<keyword evidence="10 11" id="KW-0694">RNA-binding</keyword>
<dbReference type="AlphaFoldDB" id="A0A3S9J7P9"/>
<dbReference type="InterPro" id="IPR043519">
    <property type="entry name" value="NT_sf"/>
</dbReference>
<dbReference type="Pfam" id="PF01743">
    <property type="entry name" value="PolyA_pol"/>
    <property type="match status" value="1"/>
</dbReference>
<dbReference type="InterPro" id="IPR002646">
    <property type="entry name" value="PolA_pol_head_dom"/>
</dbReference>
<dbReference type="PANTHER" id="PTHR47545:SF1">
    <property type="entry name" value="MULTIFUNCTIONAL CCA PROTEIN"/>
    <property type="match status" value="1"/>
</dbReference>
<dbReference type="InterPro" id="IPR012006">
    <property type="entry name" value="CCA_bact"/>
</dbReference>
<gene>
    <name evidence="14" type="primary">cca</name>
    <name evidence="14" type="ORF">C3B56_00153</name>
</gene>
<feature type="domain" description="Poly A polymerase head" evidence="12">
    <location>
        <begin position="4"/>
        <end position="121"/>
    </location>
</feature>
<evidence type="ECO:0000259" key="12">
    <source>
        <dbReference type="Pfam" id="PF01743"/>
    </source>
</evidence>
<keyword evidence="4" id="KW-0548">Nucleotidyltransferase</keyword>
<dbReference type="Gene3D" id="1.10.3090.10">
    <property type="entry name" value="cca-adding enzyme, domain 2"/>
    <property type="match status" value="1"/>
</dbReference>
<keyword evidence="2 11" id="KW-0808">Transferase</keyword>
<dbReference type="PIRSF" id="PIRSF000813">
    <property type="entry name" value="CCA_bact"/>
    <property type="match status" value="1"/>
</dbReference>
<protein>
    <submittedName>
        <fullName evidence="14">Multifunctional CCA protein</fullName>
    </submittedName>
</protein>
<dbReference type="OrthoDB" id="9805698at2"/>
<evidence type="ECO:0000256" key="8">
    <source>
        <dbReference type="ARBA" id="ARBA00022840"/>
    </source>
</evidence>
<dbReference type="GO" id="GO:0001680">
    <property type="term" value="P:tRNA 3'-terminal CCA addition"/>
    <property type="evidence" value="ECO:0007669"/>
    <property type="project" value="InterPro"/>
</dbReference>
<evidence type="ECO:0000313" key="15">
    <source>
        <dbReference type="Proteomes" id="UP000274458"/>
    </source>
</evidence>
<dbReference type="Gene3D" id="3.30.460.10">
    <property type="entry name" value="Beta Polymerase, domain 2"/>
    <property type="match status" value="1"/>
</dbReference>
<keyword evidence="3" id="KW-0819">tRNA processing</keyword>
<keyword evidence="6" id="KW-0547">Nucleotide-binding</keyword>
<dbReference type="SUPFAM" id="SSF81301">
    <property type="entry name" value="Nucleotidyltransferase"/>
    <property type="match status" value="1"/>
</dbReference>
<name>A0A3S9J7P9_9ENTR</name>
<keyword evidence="8" id="KW-0067">ATP-binding</keyword>
<evidence type="ECO:0000256" key="5">
    <source>
        <dbReference type="ARBA" id="ARBA00022723"/>
    </source>
</evidence>
<dbReference type="Pfam" id="PF12627">
    <property type="entry name" value="PolyA_pol_RNAbd"/>
    <property type="match status" value="1"/>
</dbReference>
<evidence type="ECO:0000256" key="10">
    <source>
        <dbReference type="ARBA" id="ARBA00022884"/>
    </source>
</evidence>
<evidence type="ECO:0000259" key="13">
    <source>
        <dbReference type="Pfam" id="PF12627"/>
    </source>
</evidence>
<evidence type="ECO:0000256" key="11">
    <source>
        <dbReference type="RuleBase" id="RU003953"/>
    </source>
</evidence>
<evidence type="ECO:0000256" key="9">
    <source>
        <dbReference type="ARBA" id="ARBA00022842"/>
    </source>
</evidence>
<dbReference type="InterPro" id="IPR050124">
    <property type="entry name" value="tRNA_CCA-adding_enzyme"/>
</dbReference>
<accession>A0A3S9J7P9</accession>
<keyword evidence="5" id="KW-0479">Metal-binding</keyword>
<dbReference type="GO" id="GO:0005524">
    <property type="term" value="F:ATP binding"/>
    <property type="evidence" value="ECO:0007669"/>
    <property type="project" value="UniProtKB-KW"/>
</dbReference>
<evidence type="ECO:0000256" key="4">
    <source>
        <dbReference type="ARBA" id="ARBA00022695"/>
    </source>
</evidence>
<evidence type="ECO:0000313" key="14">
    <source>
        <dbReference type="EMBL" id="AZP36262.1"/>
    </source>
</evidence>
<dbReference type="SUPFAM" id="SSF81891">
    <property type="entry name" value="Poly A polymerase C-terminal region-like"/>
    <property type="match status" value="1"/>
</dbReference>
<evidence type="ECO:0000256" key="3">
    <source>
        <dbReference type="ARBA" id="ARBA00022694"/>
    </source>
</evidence>
<evidence type="ECO:0000256" key="6">
    <source>
        <dbReference type="ARBA" id="ARBA00022741"/>
    </source>
</evidence>
<dbReference type="GO" id="GO:0046872">
    <property type="term" value="F:metal ion binding"/>
    <property type="evidence" value="ECO:0007669"/>
    <property type="project" value="UniProtKB-KW"/>
</dbReference>
<dbReference type="InterPro" id="IPR032828">
    <property type="entry name" value="PolyA_RNA-bd"/>
</dbReference>
<dbReference type="PANTHER" id="PTHR47545">
    <property type="entry name" value="MULTIFUNCTIONAL CCA PROTEIN"/>
    <property type="match status" value="1"/>
</dbReference>